<dbReference type="RefSeq" id="WP_168104250.1">
    <property type="nucleotide sequence ID" value="NZ_JAATEN010000027.1"/>
</dbReference>
<dbReference type="Proteomes" id="UP000695264">
    <property type="component" value="Unassembled WGS sequence"/>
</dbReference>
<reference evidence="3 4" key="1">
    <citation type="submission" date="2020-03" db="EMBL/GenBank/DDBJ databases">
        <title>WGS of actinomycetes isolated from Thailand.</title>
        <authorList>
            <person name="Thawai C."/>
        </authorList>
    </citation>
    <scope>NUCLEOTIDE SEQUENCE [LARGE SCALE GENOMIC DNA]</scope>
    <source>
        <strain evidence="3 4">PLAI 1-29</strain>
    </source>
</reference>
<evidence type="ECO:0000256" key="1">
    <source>
        <dbReference type="SAM" id="MobiDB-lite"/>
    </source>
</evidence>
<feature type="region of interest" description="Disordered" evidence="1">
    <location>
        <begin position="173"/>
        <end position="192"/>
    </location>
</feature>
<keyword evidence="4" id="KW-1185">Reference proteome</keyword>
<gene>
    <name evidence="3" type="ORF">HCK00_24690</name>
</gene>
<proteinExistence type="predicted"/>
<protein>
    <submittedName>
        <fullName evidence="3">YcxB family protein</fullName>
    </submittedName>
</protein>
<sequence length="192" mass="20692">MPEKAHVRESVTLVYQPTAEDITEALRARARLARTRNAVRAGVVFLLIFVFLTGLAHLSGDPDPVLSSATGTAVAAVAGGVALLLGHRMQGRMVRRLVEAQGRCRTTVDDTGMRTAGERGESTATWENYPRYLETENLFVALSRDRRSTGVGALPKRGLKKAADADRLREIFDRNARRAGPPAAAEGAVRGG</sequence>
<evidence type="ECO:0000313" key="4">
    <source>
        <dbReference type="Proteomes" id="UP000695264"/>
    </source>
</evidence>
<name>A0ABX1C6R9_9ACTN</name>
<feature type="transmembrane region" description="Helical" evidence="2">
    <location>
        <begin position="37"/>
        <end position="59"/>
    </location>
</feature>
<organism evidence="3 4">
    <name type="scientific">Streptomyces zingiberis</name>
    <dbReference type="NCBI Taxonomy" id="2053010"/>
    <lineage>
        <taxon>Bacteria</taxon>
        <taxon>Bacillati</taxon>
        <taxon>Actinomycetota</taxon>
        <taxon>Actinomycetes</taxon>
        <taxon>Kitasatosporales</taxon>
        <taxon>Streptomycetaceae</taxon>
        <taxon>Streptomyces</taxon>
    </lineage>
</organism>
<comment type="caution">
    <text evidence="3">The sequence shown here is derived from an EMBL/GenBank/DDBJ whole genome shotgun (WGS) entry which is preliminary data.</text>
</comment>
<accession>A0ABX1C6R9</accession>
<keyword evidence="2" id="KW-0472">Membrane</keyword>
<feature type="transmembrane region" description="Helical" evidence="2">
    <location>
        <begin position="65"/>
        <end position="86"/>
    </location>
</feature>
<evidence type="ECO:0000256" key="2">
    <source>
        <dbReference type="SAM" id="Phobius"/>
    </source>
</evidence>
<keyword evidence="2" id="KW-0812">Transmembrane</keyword>
<evidence type="ECO:0000313" key="3">
    <source>
        <dbReference type="EMBL" id="NJQ03627.1"/>
    </source>
</evidence>
<keyword evidence="2" id="KW-1133">Transmembrane helix</keyword>
<feature type="compositionally biased region" description="Low complexity" evidence="1">
    <location>
        <begin position="178"/>
        <end position="192"/>
    </location>
</feature>
<dbReference type="EMBL" id="JAATEN010000027">
    <property type="protein sequence ID" value="NJQ03627.1"/>
    <property type="molecule type" value="Genomic_DNA"/>
</dbReference>